<sequence length="440" mass="50689">MDKEEKTYRVGVFGHYGNNNLGDEAIITSVIQNIRERFCKIEVVGFSLKPCNTQDRHNIQSFPIRFDSSNYFKSEKSGNVKPKSPNNSNIFSNLRSLIKNILPENIKKSPVIFGFLYLLGNIGSEIRFLRNAREQLKNLDALIICGSHQCVDTRGGPWGHPYTLFKWIFLAKSTDAKVLIMSIGGGPILHTLSFWMLKKALIRANYLSYRDVGSKKLIEEYINGPEGPVYPDLAHGLKTKPDDTLRSDKQKTVAINLMPVYDSRYYPISNPEKYGNYLDQIAKFIDKVIEQGFRVYLYNNHTSDLLVIDDMLARLKNTESIDMEKVYVFRNEKVEDLINTISSADVIVATRFHSIVLPLNMCKPVLGICYHRKSKELLNDVGFENSYVDINKFTAEELYMKFNATLENITYVKENLEYQKQRYSTLIEEQWEQVVHLIKS</sequence>
<dbReference type="PANTHER" id="PTHR36836:SF1">
    <property type="entry name" value="COLANIC ACID BIOSYNTHESIS PROTEIN WCAK"/>
    <property type="match status" value="1"/>
</dbReference>
<dbReference type="EMBL" id="JAALLT010000003">
    <property type="protein sequence ID" value="NGP76689.1"/>
    <property type="molecule type" value="Genomic_DNA"/>
</dbReference>
<dbReference type="RefSeq" id="WP_165141351.1">
    <property type="nucleotide sequence ID" value="NZ_JAALLT010000003.1"/>
</dbReference>
<dbReference type="GO" id="GO:0016740">
    <property type="term" value="F:transferase activity"/>
    <property type="evidence" value="ECO:0007669"/>
    <property type="project" value="UniProtKB-KW"/>
</dbReference>
<evidence type="ECO:0000313" key="3">
    <source>
        <dbReference type="Proteomes" id="UP000473278"/>
    </source>
</evidence>
<dbReference type="AlphaFoldDB" id="A0A6M1SNQ3"/>
<evidence type="ECO:0000313" key="2">
    <source>
        <dbReference type="EMBL" id="NGP76689.1"/>
    </source>
</evidence>
<keyword evidence="3" id="KW-1185">Reference proteome</keyword>
<accession>A0A6M1SNQ3</accession>
<evidence type="ECO:0000259" key="1">
    <source>
        <dbReference type="Pfam" id="PF04230"/>
    </source>
</evidence>
<reference evidence="2 3" key="1">
    <citation type="submission" date="2020-02" db="EMBL/GenBank/DDBJ databases">
        <title>Balneolaceae bacterium YR4-1, complete genome.</title>
        <authorList>
            <person name="Li Y."/>
            <person name="Wu S."/>
        </authorList>
    </citation>
    <scope>NUCLEOTIDE SEQUENCE [LARGE SCALE GENOMIC DNA]</scope>
    <source>
        <strain evidence="2 3">YR4-1</strain>
    </source>
</reference>
<proteinExistence type="predicted"/>
<comment type="caution">
    <text evidence="2">The sequence shown here is derived from an EMBL/GenBank/DDBJ whole genome shotgun (WGS) entry which is preliminary data.</text>
</comment>
<dbReference type="Proteomes" id="UP000473278">
    <property type="component" value="Unassembled WGS sequence"/>
</dbReference>
<protein>
    <submittedName>
        <fullName evidence="2">Polysaccharide pyruvyl transferase family protein</fullName>
    </submittedName>
</protein>
<organism evidence="2 3">
    <name type="scientific">Halalkalibaculum roseum</name>
    <dbReference type="NCBI Taxonomy" id="2709311"/>
    <lineage>
        <taxon>Bacteria</taxon>
        <taxon>Pseudomonadati</taxon>
        <taxon>Balneolota</taxon>
        <taxon>Balneolia</taxon>
        <taxon>Balneolales</taxon>
        <taxon>Balneolaceae</taxon>
        <taxon>Halalkalibaculum</taxon>
    </lineage>
</organism>
<dbReference type="Pfam" id="PF04230">
    <property type="entry name" value="PS_pyruv_trans"/>
    <property type="match status" value="1"/>
</dbReference>
<dbReference type="InterPro" id="IPR007345">
    <property type="entry name" value="Polysacch_pyruvyl_Trfase"/>
</dbReference>
<gene>
    <name evidence="2" type="ORF">G3570_08595</name>
</gene>
<feature type="domain" description="Polysaccharide pyruvyl transferase" evidence="1">
    <location>
        <begin position="20"/>
        <end position="370"/>
    </location>
</feature>
<dbReference type="PANTHER" id="PTHR36836">
    <property type="entry name" value="COLANIC ACID BIOSYNTHESIS PROTEIN WCAK"/>
    <property type="match status" value="1"/>
</dbReference>
<keyword evidence="2" id="KW-0808">Transferase</keyword>
<name>A0A6M1SNQ3_9BACT</name>